<dbReference type="Pfam" id="PF13560">
    <property type="entry name" value="HTH_31"/>
    <property type="match status" value="1"/>
</dbReference>
<dbReference type="Proteomes" id="UP000188929">
    <property type="component" value="Unassembled WGS sequence"/>
</dbReference>
<evidence type="ECO:0000313" key="2">
    <source>
        <dbReference type="EMBL" id="ONH30818.1"/>
    </source>
</evidence>
<accession>A0A1V2ICA4</accession>
<organism evidence="2 3">
    <name type="scientific">Pseudofrankia asymbiotica</name>
    <dbReference type="NCBI Taxonomy" id="1834516"/>
    <lineage>
        <taxon>Bacteria</taxon>
        <taxon>Bacillati</taxon>
        <taxon>Actinomycetota</taxon>
        <taxon>Actinomycetes</taxon>
        <taxon>Frankiales</taxon>
        <taxon>Frankiaceae</taxon>
        <taxon>Pseudofrankia</taxon>
    </lineage>
</organism>
<dbReference type="EMBL" id="MOMC01000022">
    <property type="protein sequence ID" value="ONH30818.1"/>
    <property type="molecule type" value="Genomic_DNA"/>
</dbReference>
<dbReference type="InterPro" id="IPR001387">
    <property type="entry name" value="Cro/C1-type_HTH"/>
</dbReference>
<dbReference type="Gene3D" id="1.10.260.40">
    <property type="entry name" value="lambda repressor-like DNA-binding domains"/>
    <property type="match status" value="1"/>
</dbReference>
<evidence type="ECO:0000259" key="1">
    <source>
        <dbReference type="PROSITE" id="PS50943"/>
    </source>
</evidence>
<sequence length="411" mass="43816">MGQDGRAELAARIRELRGDKGQAALAAAILHDRTAISRAETGTVLPSRDLVERLDAYYRTGGELGRRRQTLIGGQLPEVSPSDRRDLLAGLAASAGELTVRIRTGRTTPGRSDLLLLQHTVRTVTDTYGVTPHSALIPVVGRHWRLAEGIVADAWKSDRLRPAFRVAAGQLAYLLCRLFFNTGDTAGSATFLELAEEHAVGTGDPALSSAVTGMWSTLHFYAGDYREAATVAVDGRRWGYAYDTAVLAAYEARALGALGDDTGAMRALELMERSPIPSASEPSCEPYSTAWGMLIAGGTLARLGRHEEALPITAGSVTAYDTRSDAPYEMHANALLAHSRALLGADITAAADTVSRALDMVADRPTYSVWARAGELASVMAPHRSVQAVAELRGRLREAPAMLALTAGQTS</sequence>
<name>A0A1V2ICA4_9ACTN</name>
<proteinExistence type="predicted"/>
<dbReference type="InterPro" id="IPR010982">
    <property type="entry name" value="Lambda_DNA-bd_dom_sf"/>
</dbReference>
<dbReference type="RefSeq" id="WP_076816431.1">
    <property type="nucleotide sequence ID" value="NZ_MOMC01000022.1"/>
</dbReference>
<keyword evidence="3" id="KW-1185">Reference proteome</keyword>
<dbReference type="CDD" id="cd00093">
    <property type="entry name" value="HTH_XRE"/>
    <property type="match status" value="1"/>
</dbReference>
<evidence type="ECO:0000313" key="3">
    <source>
        <dbReference type="Proteomes" id="UP000188929"/>
    </source>
</evidence>
<dbReference type="OrthoDB" id="3205854at2"/>
<comment type="caution">
    <text evidence="2">The sequence shown here is derived from an EMBL/GenBank/DDBJ whole genome shotgun (WGS) entry which is preliminary data.</text>
</comment>
<dbReference type="STRING" id="1834516.BL253_11940"/>
<dbReference type="AlphaFoldDB" id="A0A1V2ICA4"/>
<protein>
    <recommendedName>
        <fullName evidence="1">HTH cro/C1-type domain-containing protein</fullName>
    </recommendedName>
</protein>
<gene>
    <name evidence="2" type="ORF">BL253_11940</name>
</gene>
<dbReference type="PROSITE" id="PS50943">
    <property type="entry name" value="HTH_CROC1"/>
    <property type="match status" value="1"/>
</dbReference>
<feature type="domain" description="HTH cro/C1-type" evidence="1">
    <location>
        <begin position="13"/>
        <end position="64"/>
    </location>
</feature>
<dbReference type="GO" id="GO:0003677">
    <property type="term" value="F:DNA binding"/>
    <property type="evidence" value="ECO:0007669"/>
    <property type="project" value="InterPro"/>
</dbReference>
<reference evidence="3" key="1">
    <citation type="submission" date="2016-10" db="EMBL/GenBank/DDBJ databases">
        <title>Frankia sp. NRRL B-16386 Genome sequencing.</title>
        <authorList>
            <person name="Ghodhbane-Gtari F."/>
            <person name="Swanson E."/>
            <person name="Gueddou A."/>
            <person name="Hezbri K."/>
            <person name="Ktari K."/>
            <person name="Nouioui I."/>
            <person name="Morris K."/>
            <person name="Simpson S."/>
            <person name="Abebe-Akele F."/>
            <person name="Thomas K."/>
            <person name="Gtari M."/>
            <person name="Tisa L.S."/>
        </authorList>
    </citation>
    <scope>NUCLEOTIDE SEQUENCE [LARGE SCALE GENOMIC DNA]</scope>
    <source>
        <strain evidence="3">NRRL B-16386</strain>
    </source>
</reference>